<dbReference type="PANTHER" id="PTHR11757">
    <property type="entry name" value="PROTEASE FAMILY S9A OLIGOPEPTIDASE"/>
    <property type="match status" value="1"/>
</dbReference>
<organism evidence="7 8">
    <name type="scientific">Sandaracinobacter neustonicus</name>
    <dbReference type="NCBI Taxonomy" id="1715348"/>
    <lineage>
        <taxon>Bacteria</taxon>
        <taxon>Pseudomonadati</taxon>
        <taxon>Pseudomonadota</taxon>
        <taxon>Alphaproteobacteria</taxon>
        <taxon>Sphingomonadales</taxon>
        <taxon>Sphingosinicellaceae</taxon>
        <taxon>Sandaracinobacter</taxon>
    </lineage>
</organism>
<dbReference type="InterPro" id="IPR002471">
    <property type="entry name" value="Pept_S9_AS"/>
</dbReference>
<sequence length="681" mass="75878">MKPPVARRGNHKITVQGVTIEDPYAWLRDKDYPKVDDAEILGYLKAENAYFAEWQREASMLTEALFEEMKGRIKEDDSSVPNPDGDWLYWWAFETGAQYRNWYRKPKAGGDAQLLLSEPELAKGKEYFRLGTMDVSPDGKLMAFSVDSNGSERFELKIRDIASGKDIATVAPDSLGGVAWTSDSKGLVWAQASAEWRPTKIWLHRLGAAASELIHEEKEAGYWLLPSTTQDRKWILLNSYTETSNDIRLLDPADPAKPLVLVKPRKAGVRYSIDSRGDKLFVLTNDDHVNFRIATAPVADPGNWTTLVAGSDDVYLTDITAFTSYLAVEQRLRGLDQIRLIFPDGTERQVQFPEASYTASLGANAEPDAPALRISYSSMITPNTVFDYKLASSELLTLKVQEIPSGYDASQYATERLYAPARDGTRVPVSVVYRRDYVKDGTKPLHVYGYGAYGIATPPSFSSTRLSMLDRGFAYAIIHTRGGDDLGYQWYLDGKLEKRENTFNDFVDATRYLNKQGFGRPGLNSASGGSAGGWLMGAVVVQAPQLWGAIVAHVPFVDIVNTMLDDSLPLTPGEWPEWGDPRTDEVVLKRLIHLSPYEQVKPGPFPPMLITGGLSDPRVTYWEPAKWAARIRAVKTDDNLLLLKINMGAGHGGKSGRFDRLRETAEEYAFIMMALDGRAKA</sequence>
<comment type="caution">
    <text evidence="7">The sequence shown here is derived from an EMBL/GenBank/DDBJ whole genome shotgun (WGS) entry which is preliminary data.</text>
</comment>
<dbReference type="SUPFAM" id="SSF53474">
    <property type="entry name" value="alpha/beta-Hydrolases"/>
    <property type="match status" value="1"/>
</dbReference>
<evidence type="ECO:0000259" key="6">
    <source>
        <dbReference type="Pfam" id="PF02897"/>
    </source>
</evidence>
<gene>
    <name evidence="7" type="ORF">FJQ54_04915</name>
</gene>
<name>A0A501XQX0_9SPHN</name>
<dbReference type="PRINTS" id="PR00862">
    <property type="entry name" value="PROLIGOPTASE"/>
</dbReference>
<reference evidence="7 8" key="1">
    <citation type="submission" date="2019-06" db="EMBL/GenBank/DDBJ databases">
        <authorList>
            <person name="Lee I."/>
            <person name="Jang G.I."/>
            <person name="Hwang C.Y."/>
        </authorList>
    </citation>
    <scope>NUCLEOTIDE SEQUENCE [LARGE SCALE GENOMIC DNA]</scope>
    <source>
        <strain evidence="7 8">PAMC 28131</strain>
    </source>
</reference>
<keyword evidence="3" id="KW-0378">Hydrolase</keyword>
<dbReference type="EMBL" id="VFSU01000016">
    <property type="protein sequence ID" value="TPE62865.1"/>
    <property type="molecule type" value="Genomic_DNA"/>
</dbReference>
<evidence type="ECO:0000256" key="3">
    <source>
        <dbReference type="ARBA" id="ARBA00022801"/>
    </source>
</evidence>
<dbReference type="InterPro" id="IPR023302">
    <property type="entry name" value="Pept_S9A_N"/>
</dbReference>
<feature type="domain" description="Peptidase S9 prolyl oligopeptidase catalytic" evidence="5">
    <location>
        <begin position="459"/>
        <end position="675"/>
    </location>
</feature>
<evidence type="ECO:0000256" key="4">
    <source>
        <dbReference type="ARBA" id="ARBA00022825"/>
    </source>
</evidence>
<dbReference type="InterPro" id="IPR002470">
    <property type="entry name" value="Peptidase_S9A"/>
</dbReference>
<dbReference type="GO" id="GO:0006508">
    <property type="term" value="P:proteolysis"/>
    <property type="evidence" value="ECO:0007669"/>
    <property type="project" value="UniProtKB-KW"/>
</dbReference>
<evidence type="ECO:0000256" key="2">
    <source>
        <dbReference type="ARBA" id="ARBA00022670"/>
    </source>
</evidence>
<dbReference type="Proteomes" id="UP000319897">
    <property type="component" value="Unassembled WGS sequence"/>
</dbReference>
<proteinExistence type="inferred from homology"/>
<dbReference type="SUPFAM" id="SSF50993">
    <property type="entry name" value="Peptidase/esterase 'gauge' domain"/>
    <property type="match status" value="1"/>
</dbReference>
<keyword evidence="2" id="KW-0645">Protease</keyword>
<keyword evidence="8" id="KW-1185">Reference proteome</keyword>
<dbReference type="Gene3D" id="3.40.50.1820">
    <property type="entry name" value="alpha/beta hydrolase"/>
    <property type="match status" value="1"/>
</dbReference>
<evidence type="ECO:0000259" key="5">
    <source>
        <dbReference type="Pfam" id="PF00326"/>
    </source>
</evidence>
<dbReference type="RefSeq" id="WP_140927304.1">
    <property type="nucleotide sequence ID" value="NZ_VFSU01000016.1"/>
</dbReference>
<evidence type="ECO:0000313" key="8">
    <source>
        <dbReference type="Proteomes" id="UP000319897"/>
    </source>
</evidence>
<keyword evidence="4" id="KW-0720">Serine protease</keyword>
<dbReference type="AlphaFoldDB" id="A0A501XQX0"/>
<accession>A0A501XQX0</accession>
<evidence type="ECO:0000256" key="1">
    <source>
        <dbReference type="ARBA" id="ARBA00005228"/>
    </source>
</evidence>
<dbReference type="InterPro" id="IPR029058">
    <property type="entry name" value="AB_hydrolase_fold"/>
</dbReference>
<dbReference type="GO" id="GO:0004252">
    <property type="term" value="F:serine-type endopeptidase activity"/>
    <property type="evidence" value="ECO:0007669"/>
    <property type="project" value="InterPro"/>
</dbReference>
<protein>
    <submittedName>
        <fullName evidence="7">S9 family peptidase</fullName>
    </submittedName>
</protein>
<dbReference type="InterPro" id="IPR051543">
    <property type="entry name" value="Serine_Peptidase_S9A"/>
</dbReference>
<dbReference type="Pfam" id="PF02897">
    <property type="entry name" value="Peptidase_S9_N"/>
    <property type="match status" value="1"/>
</dbReference>
<dbReference type="PANTHER" id="PTHR11757:SF19">
    <property type="entry name" value="PROLYL ENDOPEPTIDASE-LIKE"/>
    <property type="match status" value="1"/>
</dbReference>
<dbReference type="OrthoDB" id="9801421at2"/>
<dbReference type="Gene3D" id="2.130.10.120">
    <property type="entry name" value="Prolyl oligopeptidase, N-terminal domain"/>
    <property type="match status" value="1"/>
</dbReference>
<dbReference type="PROSITE" id="PS00708">
    <property type="entry name" value="PRO_ENDOPEP_SER"/>
    <property type="match status" value="1"/>
</dbReference>
<evidence type="ECO:0000313" key="7">
    <source>
        <dbReference type="EMBL" id="TPE62865.1"/>
    </source>
</evidence>
<feature type="domain" description="Peptidase S9A N-terminal" evidence="6">
    <location>
        <begin position="4"/>
        <end position="400"/>
    </location>
</feature>
<dbReference type="Pfam" id="PF00326">
    <property type="entry name" value="Peptidase_S9"/>
    <property type="match status" value="1"/>
</dbReference>
<dbReference type="InterPro" id="IPR001375">
    <property type="entry name" value="Peptidase_S9_cat"/>
</dbReference>
<comment type="similarity">
    <text evidence="1">Belongs to the peptidase S9A family.</text>
</comment>